<evidence type="ECO:0000313" key="5">
    <source>
        <dbReference type="Ensembl" id="ENSENLP00000039589.1"/>
    </source>
</evidence>
<dbReference type="OMA" id="KSPCIRT"/>
<dbReference type="InterPro" id="IPR000980">
    <property type="entry name" value="SH2"/>
</dbReference>
<dbReference type="Gene3D" id="3.30.505.10">
    <property type="entry name" value="SH2 domain"/>
    <property type="match status" value="1"/>
</dbReference>
<dbReference type="Proteomes" id="UP000472264">
    <property type="component" value="Chromosome 16"/>
</dbReference>
<dbReference type="PANTHER" id="PTHR14388:SF6">
    <property type="entry name" value="SH2 DOMAIN-CONTAINING PROTEIN 7"/>
    <property type="match status" value="1"/>
</dbReference>
<dbReference type="SMART" id="SM00252">
    <property type="entry name" value="SH2"/>
    <property type="match status" value="1"/>
</dbReference>
<evidence type="ECO:0000259" key="4">
    <source>
        <dbReference type="PROSITE" id="PS50001"/>
    </source>
</evidence>
<keyword evidence="1 2" id="KW-0727">SH2 domain</keyword>
<dbReference type="AlphaFoldDB" id="A0A665W694"/>
<gene>
    <name evidence="5" type="primary">LOC115056871</name>
</gene>
<organism evidence="5 6">
    <name type="scientific">Echeneis naucrates</name>
    <name type="common">Live sharksucker</name>
    <dbReference type="NCBI Taxonomy" id="173247"/>
    <lineage>
        <taxon>Eukaryota</taxon>
        <taxon>Metazoa</taxon>
        <taxon>Chordata</taxon>
        <taxon>Craniata</taxon>
        <taxon>Vertebrata</taxon>
        <taxon>Euteleostomi</taxon>
        <taxon>Actinopterygii</taxon>
        <taxon>Neopterygii</taxon>
        <taxon>Teleostei</taxon>
        <taxon>Neoteleostei</taxon>
        <taxon>Acanthomorphata</taxon>
        <taxon>Carangaria</taxon>
        <taxon>Carangiformes</taxon>
        <taxon>Echeneidae</taxon>
        <taxon>Echeneis</taxon>
    </lineage>
</organism>
<dbReference type="GO" id="GO:0005737">
    <property type="term" value="C:cytoplasm"/>
    <property type="evidence" value="ECO:0007669"/>
    <property type="project" value="TreeGrafter"/>
</dbReference>
<dbReference type="PROSITE" id="PS50001">
    <property type="entry name" value="SH2"/>
    <property type="match status" value="1"/>
</dbReference>
<feature type="region of interest" description="Disordered" evidence="3">
    <location>
        <begin position="85"/>
        <end position="117"/>
    </location>
</feature>
<dbReference type="InterPro" id="IPR036860">
    <property type="entry name" value="SH2_dom_sf"/>
</dbReference>
<evidence type="ECO:0000256" key="1">
    <source>
        <dbReference type="ARBA" id="ARBA00022999"/>
    </source>
</evidence>
<proteinExistence type="predicted"/>
<protein>
    <submittedName>
        <fullName evidence="5">SH2 domain-containing protein 7-like</fullName>
    </submittedName>
</protein>
<evidence type="ECO:0000313" key="6">
    <source>
        <dbReference type="Proteomes" id="UP000472264"/>
    </source>
</evidence>
<evidence type="ECO:0000256" key="3">
    <source>
        <dbReference type="SAM" id="MobiDB-lite"/>
    </source>
</evidence>
<feature type="region of interest" description="Disordered" evidence="3">
    <location>
        <begin position="347"/>
        <end position="487"/>
    </location>
</feature>
<dbReference type="FunFam" id="3.30.505.10:FF:000059">
    <property type="entry name" value="hematopoietic SH2 domain-containing protein"/>
    <property type="match status" value="1"/>
</dbReference>
<evidence type="ECO:0000256" key="2">
    <source>
        <dbReference type="PROSITE-ProRule" id="PRU00191"/>
    </source>
</evidence>
<sequence>MQMRHMNSDVPLPSITAFQASGKKSVIRNVICLYLPCRLVTPSEHIWLEITRQEVERSILMFADMTPGPHHSLLVSRKGFERNRGSLYGQQKPRSERLSSGPRAKNQKHPKSPPFRNCLKFCFKDQVRMEQRQQQSNSHADLTEGRLRELATKWFIETQVPLIVHNGFFPTWFLGFITRKHAEEILREKELGSFLIRLSDKAIGYILSYKGSDRCRHFVINQSENGQFVVCGDSEGHDTLPDLIKYYKMSPIQPFGEYLTSSCFEVLNEELYDTIQISPKEKPSDTVRAVKNIRKQQTNSASEQPRPPRGNRSHKEAPPLPLRSRPFNSVPLHDQERVLYAQLRKQSPQEIPRIQQGPQSHLPERSTAQDQNLIRCSPPSRPDSVYSELSLLESTKRRSLPPPYNSFEAEHNNRLGAHPPHTPPRLSPRPIRQARSCVPRSEKTDSCSAPSSLESMSHSGLYHLAGRPGSPHETGSLSSEQESDSLYAEVPGETPFSRFCQNSTYELIPGHEDAAHPKLNTYEPLEDVRPRVLKNDKWKWLFPEAKRKW</sequence>
<dbReference type="SUPFAM" id="SSF55550">
    <property type="entry name" value="SH2 domain"/>
    <property type="match status" value="1"/>
</dbReference>
<name>A0A665W694_ECHNA</name>
<accession>A0A665W694</accession>
<dbReference type="Ensembl" id="ENSENLT00000040616.1">
    <property type="protein sequence ID" value="ENSENLP00000039589.1"/>
    <property type="gene ID" value="ENSENLG00000017064.1"/>
</dbReference>
<feature type="region of interest" description="Disordered" evidence="3">
    <location>
        <begin position="294"/>
        <end position="330"/>
    </location>
</feature>
<reference evidence="5" key="2">
    <citation type="submission" date="2025-08" db="UniProtKB">
        <authorList>
            <consortium name="Ensembl"/>
        </authorList>
    </citation>
    <scope>IDENTIFICATION</scope>
</reference>
<dbReference type="PANTHER" id="PTHR14388">
    <property type="entry name" value="T CELL-SPECIFIC ADAPTER PROTEIN TSAD"/>
    <property type="match status" value="1"/>
</dbReference>
<dbReference type="InParanoid" id="A0A665W694"/>
<dbReference type="Pfam" id="PF00017">
    <property type="entry name" value="SH2"/>
    <property type="match status" value="1"/>
</dbReference>
<reference evidence="5" key="3">
    <citation type="submission" date="2025-09" db="UniProtKB">
        <authorList>
            <consortium name="Ensembl"/>
        </authorList>
    </citation>
    <scope>IDENTIFICATION</scope>
</reference>
<feature type="compositionally biased region" description="Polar residues" evidence="3">
    <location>
        <begin position="446"/>
        <end position="458"/>
    </location>
</feature>
<feature type="domain" description="SH2" evidence="4">
    <location>
        <begin position="172"/>
        <end position="263"/>
    </location>
</feature>
<reference evidence="5" key="1">
    <citation type="submission" date="2021-04" db="EMBL/GenBank/DDBJ databases">
        <authorList>
            <consortium name="Wellcome Sanger Institute Data Sharing"/>
        </authorList>
    </citation>
    <scope>NUCLEOTIDE SEQUENCE [LARGE SCALE GENOMIC DNA]</scope>
</reference>
<keyword evidence="6" id="KW-1185">Reference proteome</keyword>
<dbReference type="PRINTS" id="PR00401">
    <property type="entry name" value="SH2DOMAIN"/>
</dbReference>